<evidence type="ECO:0008006" key="3">
    <source>
        <dbReference type="Google" id="ProtNLM"/>
    </source>
</evidence>
<sequence length="526" mass="59352">MSQQAINDAKKSRERVLKSKLSSLLSAVIDVKREMNSLKPVSSIPQELLVEIFYQLGQSTSRTRKSGSYEWTVVSWVCHYWRETALQHSILWDHLIFKVENSYFLEHALKEVLNRSGQAPLIVRMEGTPDARKVKHVRAVRAVLEHISHIQSLSLTIPGWIHEKGSTLGIAHLLEELDIRMKTTPNFSPEDPGLFPGCQFPALQRVVATSVPYFIIHPLLSSQMTELELAWCNLNESESLLFIDILNTLHNLHDLSLMCVRWVHSGAGLITQATLPRLRRLHVFCETKPSSQAQILNHLIIPADTTLKMRFLENTMNPSLNAVLAFIEGTANLVRKSSIGKINPLFTAKFGHMSCGVSAWSQPIEIEDIPLSNYIEITPQVEVKISADVEQGRRYAWVVRALGLTEVQVVTMDGISIYDISAWHEVFSMLTNLRVLRVSGTDRVFSDVYRLWTAGTLDTSTTDAGIDVFPSLKKLELICCSSISGEEELLALLETKRYEVSPIAMRVQSENSRLQTWEGFRAVRVV</sequence>
<accession>A0AAD5V2R0</accession>
<name>A0AAD5V2R0_9APHY</name>
<comment type="caution">
    <text evidence="1">The sequence shown here is derived from an EMBL/GenBank/DDBJ whole genome shotgun (WGS) entry which is preliminary data.</text>
</comment>
<reference evidence="1" key="1">
    <citation type="submission" date="2022-07" db="EMBL/GenBank/DDBJ databases">
        <title>Genome Sequence of Physisporinus lineatus.</title>
        <authorList>
            <person name="Buettner E."/>
        </authorList>
    </citation>
    <scope>NUCLEOTIDE SEQUENCE</scope>
    <source>
        <strain evidence="1">VT162</strain>
    </source>
</reference>
<dbReference type="AlphaFoldDB" id="A0AAD5V2R0"/>
<protein>
    <recommendedName>
        <fullName evidence="3">F-box domain-containing protein</fullName>
    </recommendedName>
</protein>
<evidence type="ECO:0000313" key="2">
    <source>
        <dbReference type="Proteomes" id="UP001212997"/>
    </source>
</evidence>
<gene>
    <name evidence="1" type="ORF">NLI96_g8079</name>
</gene>
<proteinExistence type="predicted"/>
<dbReference type="Proteomes" id="UP001212997">
    <property type="component" value="Unassembled WGS sequence"/>
</dbReference>
<dbReference type="Gene3D" id="3.80.10.10">
    <property type="entry name" value="Ribonuclease Inhibitor"/>
    <property type="match status" value="1"/>
</dbReference>
<dbReference type="SUPFAM" id="SSF52047">
    <property type="entry name" value="RNI-like"/>
    <property type="match status" value="1"/>
</dbReference>
<evidence type="ECO:0000313" key="1">
    <source>
        <dbReference type="EMBL" id="KAJ3480827.1"/>
    </source>
</evidence>
<organism evidence="1 2">
    <name type="scientific">Meripilus lineatus</name>
    <dbReference type="NCBI Taxonomy" id="2056292"/>
    <lineage>
        <taxon>Eukaryota</taxon>
        <taxon>Fungi</taxon>
        <taxon>Dikarya</taxon>
        <taxon>Basidiomycota</taxon>
        <taxon>Agaricomycotina</taxon>
        <taxon>Agaricomycetes</taxon>
        <taxon>Polyporales</taxon>
        <taxon>Meripilaceae</taxon>
        <taxon>Meripilus</taxon>
    </lineage>
</organism>
<dbReference type="InterPro" id="IPR032675">
    <property type="entry name" value="LRR_dom_sf"/>
</dbReference>
<dbReference type="EMBL" id="JANAWD010000353">
    <property type="protein sequence ID" value="KAJ3480827.1"/>
    <property type="molecule type" value="Genomic_DNA"/>
</dbReference>
<keyword evidence="2" id="KW-1185">Reference proteome</keyword>